<dbReference type="GeneID" id="70183903"/>
<sequence>MFGQAVDAEIRLGDDSFSPLIEALLLFEAKYLGEGATGSESQLGKVNQWSILPGEWDHKTKRYQPSKTYNLLTWSILKMGERTLCRLLKLAVPAVVSEPSPGGQTPMEVAEWYGREDVIKVLKEDCKMEQQKPTSSATNVRT</sequence>
<evidence type="ECO:0000313" key="2">
    <source>
        <dbReference type="Proteomes" id="UP000756346"/>
    </source>
</evidence>
<protein>
    <recommendedName>
        <fullName evidence="3">Ankyrin repeat-containing domain protein</fullName>
    </recommendedName>
</protein>
<keyword evidence="2" id="KW-1185">Reference proteome</keyword>
<dbReference type="RefSeq" id="XP_046009993.1">
    <property type="nucleotide sequence ID" value="XM_046154357.1"/>
</dbReference>
<dbReference type="AlphaFoldDB" id="A0A9P8Y2D3"/>
<proteinExistence type="predicted"/>
<dbReference type="EMBL" id="JAGTJQ010000007">
    <property type="protein sequence ID" value="KAH7027194.1"/>
    <property type="molecule type" value="Genomic_DNA"/>
</dbReference>
<gene>
    <name evidence="1" type="ORF">B0I36DRAFT_326644</name>
</gene>
<evidence type="ECO:0000313" key="1">
    <source>
        <dbReference type="EMBL" id="KAH7027194.1"/>
    </source>
</evidence>
<evidence type="ECO:0008006" key="3">
    <source>
        <dbReference type="Google" id="ProtNLM"/>
    </source>
</evidence>
<name>A0A9P8Y2D3_9PEZI</name>
<reference evidence="1" key="1">
    <citation type="journal article" date="2021" name="Nat. Commun.">
        <title>Genetic determinants of endophytism in the Arabidopsis root mycobiome.</title>
        <authorList>
            <person name="Mesny F."/>
            <person name="Miyauchi S."/>
            <person name="Thiergart T."/>
            <person name="Pickel B."/>
            <person name="Atanasova L."/>
            <person name="Karlsson M."/>
            <person name="Huettel B."/>
            <person name="Barry K.W."/>
            <person name="Haridas S."/>
            <person name="Chen C."/>
            <person name="Bauer D."/>
            <person name="Andreopoulos W."/>
            <person name="Pangilinan J."/>
            <person name="LaButti K."/>
            <person name="Riley R."/>
            <person name="Lipzen A."/>
            <person name="Clum A."/>
            <person name="Drula E."/>
            <person name="Henrissat B."/>
            <person name="Kohler A."/>
            <person name="Grigoriev I.V."/>
            <person name="Martin F.M."/>
            <person name="Hacquard S."/>
        </authorList>
    </citation>
    <scope>NUCLEOTIDE SEQUENCE</scope>
    <source>
        <strain evidence="1">MPI-CAGE-CH-0230</strain>
    </source>
</reference>
<accession>A0A9P8Y2D3</accession>
<organism evidence="1 2">
    <name type="scientific">Microdochium trichocladiopsis</name>
    <dbReference type="NCBI Taxonomy" id="1682393"/>
    <lineage>
        <taxon>Eukaryota</taxon>
        <taxon>Fungi</taxon>
        <taxon>Dikarya</taxon>
        <taxon>Ascomycota</taxon>
        <taxon>Pezizomycotina</taxon>
        <taxon>Sordariomycetes</taxon>
        <taxon>Xylariomycetidae</taxon>
        <taxon>Xylariales</taxon>
        <taxon>Microdochiaceae</taxon>
        <taxon>Microdochium</taxon>
    </lineage>
</organism>
<dbReference type="Proteomes" id="UP000756346">
    <property type="component" value="Unassembled WGS sequence"/>
</dbReference>
<comment type="caution">
    <text evidence="1">The sequence shown here is derived from an EMBL/GenBank/DDBJ whole genome shotgun (WGS) entry which is preliminary data.</text>
</comment>